<reference evidence="1" key="1">
    <citation type="journal article" date="2022" name="Front. Genet.">
        <title>Chromosome-Scale Assembly of the Dendrobium nobile Genome Provides Insights Into the Molecular Mechanism of the Biosynthesis of the Medicinal Active Ingredient of Dendrobium.</title>
        <authorList>
            <person name="Xu Q."/>
            <person name="Niu S.-C."/>
            <person name="Li K.-L."/>
            <person name="Zheng P.-J."/>
            <person name="Zhang X.-J."/>
            <person name="Jia Y."/>
            <person name="Liu Y."/>
            <person name="Niu Y.-X."/>
            <person name="Yu L.-H."/>
            <person name="Chen D.-F."/>
            <person name="Zhang G.-Q."/>
        </authorList>
    </citation>
    <scope>NUCLEOTIDE SEQUENCE</scope>
    <source>
        <tissue evidence="1">Leaf</tissue>
    </source>
</reference>
<accession>A0A8T3AXV3</accession>
<keyword evidence="2" id="KW-1185">Reference proteome</keyword>
<name>A0A8T3AXV3_DENNO</name>
<protein>
    <submittedName>
        <fullName evidence="1">Uncharacterized protein</fullName>
    </submittedName>
</protein>
<sequence>MNVESFFVYSSSIGLEVDNPQENFLLQVKPTTSSSRPTFSVYIAKYPLNMIFSPPKGCKHNFIIY</sequence>
<dbReference type="AlphaFoldDB" id="A0A8T3AXV3"/>
<gene>
    <name evidence="1" type="ORF">KFK09_016287</name>
</gene>
<evidence type="ECO:0000313" key="2">
    <source>
        <dbReference type="Proteomes" id="UP000829196"/>
    </source>
</evidence>
<evidence type="ECO:0000313" key="1">
    <source>
        <dbReference type="EMBL" id="KAI0501343.1"/>
    </source>
</evidence>
<proteinExistence type="predicted"/>
<organism evidence="1 2">
    <name type="scientific">Dendrobium nobile</name>
    <name type="common">Orchid</name>
    <dbReference type="NCBI Taxonomy" id="94219"/>
    <lineage>
        <taxon>Eukaryota</taxon>
        <taxon>Viridiplantae</taxon>
        <taxon>Streptophyta</taxon>
        <taxon>Embryophyta</taxon>
        <taxon>Tracheophyta</taxon>
        <taxon>Spermatophyta</taxon>
        <taxon>Magnoliopsida</taxon>
        <taxon>Liliopsida</taxon>
        <taxon>Asparagales</taxon>
        <taxon>Orchidaceae</taxon>
        <taxon>Epidendroideae</taxon>
        <taxon>Malaxideae</taxon>
        <taxon>Dendrobiinae</taxon>
        <taxon>Dendrobium</taxon>
    </lineage>
</organism>
<dbReference type="Proteomes" id="UP000829196">
    <property type="component" value="Unassembled WGS sequence"/>
</dbReference>
<comment type="caution">
    <text evidence="1">The sequence shown here is derived from an EMBL/GenBank/DDBJ whole genome shotgun (WGS) entry which is preliminary data.</text>
</comment>
<dbReference type="EMBL" id="JAGYWB010000012">
    <property type="protein sequence ID" value="KAI0501343.1"/>
    <property type="molecule type" value="Genomic_DNA"/>
</dbReference>